<reference evidence="10 11" key="1">
    <citation type="submission" date="2016-10" db="EMBL/GenBank/DDBJ databases">
        <authorList>
            <person name="de Groot N.N."/>
        </authorList>
    </citation>
    <scope>NUCLEOTIDE SEQUENCE [LARGE SCALE GENOMIC DNA]</scope>
    <source>
        <strain evidence="10 11">DSM 18978</strain>
    </source>
</reference>
<comment type="similarity">
    <text evidence="6">Belongs to the ABC-4 integral membrane protein family.</text>
</comment>
<evidence type="ECO:0000256" key="3">
    <source>
        <dbReference type="ARBA" id="ARBA00022692"/>
    </source>
</evidence>
<feature type="transmembrane region" description="Helical" evidence="7">
    <location>
        <begin position="351"/>
        <end position="375"/>
    </location>
</feature>
<evidence type="ECO:0000259" key="8">
    <source>
        <dbReference type="Pfam" id="PF02687"/>
    </source>
</evidence>
<dbReference type="RefSeq" id="WP_091545588.1">
    <property type="nucleotide sequence ID" value="NZ_FMUS01000023.1"/>
</dbReference>
<dbReference type="GO" id="GO:0022857">
    <property type="term" value="F:transmembrane transporter activity"/>
    <property type="evidence" value="ECO:0007669"/>
    <property type="project" value="TreeGrafter"/>
</dbReference>
<name>A0A1G5K4P6_9FIRM</name>
<evidence type="ECO:0000256" key="2">
    <source>
        <dbReference type="ARBA" id="ARBA00022475"/>
    </source>
</evidence>
<dbReference type="PANTHER" id="PTHR30572">
    <property type="entry name" value="MEMBRANE COMPONENT OF TRANSPORTER-RELATED"/>
    <property type="match status" value="1"/>
</dbReference>
<dbReference type="Pfam" id="PF12704">
    <property type="entry name" value="MacB_PCD"/>
    <property type="match status" value="1"/>
</dbReference>
<evidence type="ECO:0000256" key="5">
    <source>
        <dbReference type="ARBA" id="ARBA00023136"/>
    </source>
</evidence>
<dbReference type="InterPro" id="IPR003838">
    <property type="entry name" value="ABC3_permease_C"/>
</dbReference>
<evidence type="ECO:0000313" key="11">
    <source>
        <dbReference type="Proteomes" id="UP000198636"/>
    </source>
</evidence>
<organism evidence="10 11">
    <name type="scientific">Alkaliphilus peptidifermentans DSM 18978</name>
    <dbReference type="NCBI Taxonomy" id="1120976"/>
    <lineage>
        <taxon>Bacteria</taxon>
        <taxon>Bacillati</taxon>
        <taxon>Bacillota</taxon>
        <taxon>Clostridia</taxon>
        <taxon>Peptostreptococcales</taxon>
        <taxon>Natronincolaceae</taxon>
        <taxon>Alkaliphilus</taxon>
    </lineage>
</organism>
<protein>
    <submittedName>
        <fullName evidence="10">ABC-type transport system, involved in lipoprotein release, permease component</fullName>
    </submittedName>
</protein>
<keyword evidence="10" id="KW-0449">Lipoprotein</keyword>
<comment type="subcellular location">
    <subcellularLocation>
        <location evidence="1">Cell membrane</location>
        <topology evidence="1">Multi-pass membrane protein</topology>
    </subcellularLocation>
</comment>
<proteinExistence type="inferred from homology"/>
<sequence>MKSIDLIIMGFKNLWRRKLRTFLTILGVIIGTSSIVIMVSLGFGMNESFKEEISRMGSLNIINVNPPYDYYWDDSPTKRRDQPKELDDQAVNSFSSIAGVEAVTPVLETHLKITSGRYYSYMSVKGIRPETMEIFEFEASEGRLLETGDTYAIVFGVNAPWRFQDERSRYSYRYHDSNESNVDRLKDRLELSFDDYSEDAKPTKSYRVNGVGILKEGDYNNDYYAFMSIDQLKKMIDENNRNQKNNRNSGQSNQNKGYEGIMIKVKDIKDVTNIQNQIKDMGYNAYSLTDYLESMQNTASVIQAVLGGIGAVSLLVAALGITNTMIMSIYERTREIGIMKVIGASLSDIRRLFLLEAALIGFSGGIIGIAFSYLASYLLNTVGSQVIDFMHGSRISIIPLWLSLSTILFTTLVGIISGFYPARRAMKLSAIEAIKTE</sequence>
<dbReference type="PANTHER" id="PTHR30572:SF4">
    <property type="entry name" value="ABC TRANSPORTER PERMEASE YTRF"/>
    <property type="match status" value="1"/>
</dbReference>
<feature type="transmembrane region" description="Helical" evidence="7">
    <location>
        <begin position="21"/>
        <end position="45"/>
    </location>
</feature>
<accession>A0A1G5K4P6</accession>
<dbReference type="GO" id="GO:0005886">
    <property type="term" value="C:plasma membrane"/>
    <property type="evidence" value="ECO:0007669"/>
    <property type="project" value="UniProtKB-SubCell"/>
</dbReference>
<feature type="transmembrane region" description="Helical" evidence="7">
    <location>
        <begin position="395"/>
        <end position="420"/>
    </location>
</feature>
<evidence type="ECO:0000256" key="4">
    <source>
        <dbReference type="ARBA" id="ARBA00022989"/>
    </source>
</evidence>
<evidence type="ECO:0000259" key="9">
    <source>
        <dbReference type="Pfam" id="PF12704"/>
    </source>
</evidence>
<dbReference type="STRING" id="1120976.SAMN03080606_03229"/>
<feature type="domain" description="MacB-like periplasmic core" evidence="9">
    <location>
        <begin position="21"/>
        <end position="280"/>
    </location>
</feature>
<keyword evidence="3 7" id="KW-0812">Transmembrane</keyword>
<feature type="domain" description="ABC3 transporter permease C-terminal" evidence="8">
    <location>
        <begin position="309"/>
        <end position="429"/>
    </location>
</feature>
<keyword evidence="11" id="KW-1185">Reference proteome</keyword>
<evidence type="ECO:0000313" key="10">
    <source>
        <dbReference type="EMBL" id="SCY95201.1"/>
    </source>
</evidence>
<gene>
    <name evidence="10" type="ORF">SAMN03080606_03229</name>
</gene>
<evidence type="ECO:0000256" key="7">
    <source>
        <dbReference type="SAM" id="Phobius"/>
    </source>
</evidence>
<dbReference type="OrthoDB" id="9770099at2"/>
<dbReference type="Proteomes" id="UP000198636">
    <property type="component" value="Unassembled WGS sequence"/>
</dbReference>
<dbReference type="EMBL" id="FMUS01000023">
    <property type="protein sequence ID" value="SCY95201.1"/>
    <property type="molecule type" value="Genomic_DNA"/>
</dbReference>
<dbReference type="Pfam" id="PF02687">
    <property type="entry name" value="FtsX"/>
    <property type="match status" value="1"/>
</dbReference>
<dbReference type="InterPro" id="IPR025857">
    <property type="entry name" value="MacB_PCD"/>
</dbReference>
<keyword evidence="5 7" id="KW-0472">Membrane</keyword>
<keyword evidence="2" id="KW-1003">Cell membrane</keyword>
<dbReference type="InterPro" id="IPR050250">
    <property type="entry name" value="Macrolide_Exporter_MacB"/>
</dbReference>
<feature type="transmembrane region" description="Helical" evidence="7">
    <location>
        <begin position="304"/>
        <end position="330"/>
    </location>
</feature>
<evidence type="ECO:0000256" key="6">
    <source>
        <dbReference type="ARBA" id="ARBA00038076"/>
    </source>
</evidence>
<dbReference type="AlphaFoldDB" id="A0A1G5K4P6"/>
<keyword evidence="4 7" id="KW-1133">Transmembrane helix</keyword>
<evidence type="ECO:0000256" key="1">
    <source>
        <dbReference type="ARBA" id="ARBA00004651"/>
    </source>
</evidence>